<reference evidence="1" key="1">
    <citation type="submission" date="2022-10" db="EMBL/GenBank/DDBJ databases">
        <title>The complete genomes of actinobacterial strains from the NBC collection.</title>
        <authorList>
            <person name="Joergensen T.S."/>
            <person name="Alvarez Arevalo M."/>
            <person name="Sterndorff E.B."/>
            <person name="Faurdal D."/>
            <person name="Vuksanovic O."/>
            <person name="Mourched A.-S."/>
            <person name="Charusanti P."/>
            <person name="Shaw S."/>
            <person name="Blin K."/>
            <person name="Weber T."/>
        </authorList>
    </citation>
    <scope>NUCLEOTIDE SEQUENCE</scope>
    <source>
        <strain evidence="1">NBC_00093</strain>
    </source>
</reference>
<accession>A0AAU2ABA8</accession>
<protein>
    <submittedName>
        <fullName evidence="1">Uncharacterized protein</fullName>
    </submittedName>
</protein>
<name>A0AAU2ABA8_9ACTN</name>
<proteinExistence type="predicted"/>
<sequence length="88" mass="9575">MSSIFSDVRVRFDTHPAHPSAVTAHLTGGTPDIARDLLAGRGFEPLDDHTMILASIDREEPYSAQQAAQELTGQGIAHRVSRPVLTIR</sequence>
<dbReference type="EMBL" id="CP108222">
    <property type="protein sequence ID" value="WTT22004.1"/>
    <property type="molecule type" value="Genomic_DNA"/>
</dbReference>
<gene>
    <name evidence="1" type="ORF">OHA22_43965</name>
</gene>
<organism evidence="1">
    <name type="scientific">Streptomyces sp. NBC_00093</name>
    <dbReference type="NCBI Taxonomy" id="2975649"/>
    <lineage>
        <taxon>Bacteria</taxon>
        <taxon>Bacillati</taxon>
        <taxon>Actinomycetota</taxon>
        <taxon>Actinomycetes</taxon>
        <taxon>Kitasatosporales</taxon>
        <taxon>Streptomycetaceae</taxon>
        <taxon>Streptomyces</taxon>
    </lineage>
</organism>
<dbReference type="AlphaFoldDB" id="A0AAU2ABA8"/>
<evidence type="ECO:0000313" key="1">
    <source>
        <dbReference type="EMBL" id="WTT22004.1"/>
    </source>
</evidence>